<dbReference type="Proteomes" id="UP000784294">
    <property type="component" value="Unassembled WGS sequence"/>
</dbReference>
<evidence type="ECO:0000313" key="2">
    <source>
        <dbReference type="Proteomes" id="UP000784294"/>
    </source>
</evidence>
<keyword evidence="2" id="KW-1185">Reference proteome</keyword>
<proteinExistence type="predicted"/>
<comment type="caution">
    <text evidence="1">The sequence shown here is derived from an EMBL/GenBank/DDBJ whole genome shotgun (WGS) entry which is preliminary data.</text>
</comment>
<sequence>MTAYLMRKLPLGWTTSPGTGSFGTSIFANPHFVFPTGHALTGSDGIVCPESSDQMMFGRRPSGQGAAASWKAGLKTRNWNKPCSHNLDRHVSSALKTTDTPSSCAQTAGLAGRDYPIEPGLGKQFGRNASEVLCPGGHETISFKTGPLPGVRWNPLHASYAFSSTTRLPSKGVASSISGRTGGILKRVENRNLTLSTMGSIGENVSILGDTLRLFAHTDRHRHETNAPHPCSCRNTCSYNLHQVGLATGEEMLYSFISSLCTRTWQPTHVSIPALLASASLTHSSSSATPGQLSSDPPRERTICCSGLVELAYNLLGLYDARSGSGSVPSL</sequence>
<name>A0A3S5BNV8_9PLAT</name>
<evidence type="ECO:0000313" key="1">
    <source>
        <dbReference type="EMBL" id="VEL32455.1"/>
    </source>
</evidence>
<accession>A0A3S5BNV8</accession>
<dbReference type="EMBL" id="CAAALY010244200">
    <property type="protein sequence ID" value="VEL32455.1"/>
    <property type="molecule type" value="Genomic_DNA"/>
</dbReference>
<dbReference type="AlphaFoldDB" id="A0A3S5BNV8"/>
<protein>
    <submittedName>
        <fullName evidence="1">Uncharacterized protein</fullName>
    </submittedName>
</protein>
<gene>
    <name evidence="1" type="ORF">PXEA_LOCUS25895</name>
</gene>
<reference evidence="1" key="1">
    <citation type="submission" date="2018-11" db="EMBL/GenBank/DDBJ databases">
        <authorList>
            <consortium name="Pathogen Informatics"/>
        </authorList>
    </citation>
    <scope>NUCLEOTIDE SEQUENCE</scope>
</reference>
<organism evidence="1 2">
    <name type="scientific">Protopolystoma xenopodis</name>
    <dbReference type="NCBI Taxonomy" id="117903"/>
    <lineage>
        <taxon>Eukaryota</taxon>
        <taxon>Metazoa</taxon>
        <taxon>Spiralia</taxon>
        <taxon>Lophotrochozoa</taxon>
        <taxon>Platyhelminthes</taxon>
        <taxon>Monogenea</taxon>
        <taxon>Polyopisthocotylea</taxon>
        <taxon>Polystomatidea</taxon>
        <taxon>Polystomatidae</taxon>
        <taxon>Protopolystoma</taxon>
    </lineage>
</organism>